<feature type="region of interest" description="Disordered" evidence="1">
    <location>
        <begin position="79"/>
        <end position="98"/>
    </location>
</feature>
<dbReference type="Pfam" id="PF04344">
    <property type="entry name" value="CheZ"/>
    <property type="match status" value="1"/>
</dbReference>
<dbReference type="InterPro" id="IPR007439">
    <property type="entry name" value="Chemotax_Pase_CheZ"/>
</dbReference>
<evidence type="ECO:0000313" key="3">
    <source>
        <dbReference type="Proteomes" id="UP000009047"/>
    </source>
</evidence>
<dbReference type="RefSeq" id="WP_013256916.1">
    <property type="nucleotide sequence ID" value="NC_014365.1"/>
</dbReference>
<feature type="region of interest" description="Disordered" evidence="1">
    <location>
        <begin position="526"/>
        <end position="548"/>
    </location>
</feature>
<dbReference type="GO" id="GO:0009288">
    <property type="term" value="C:bacterial-type flagellum"/>
    <property type="evidence" value="ECO:0007669"/>
    <property type="project" value="InterPro"/>
</dbReference>
<dbReference type="SUPFAM" id="SSF75708">
    <property type="entry name" value="Chemotaxis phosphatase CheZ"/>
    <property type="match status" value="2"/>
</dbReference>
<dbReference type="EMBL" id="CP002085">
    <property type="protein sequence ID" value="ADK83460.1"/>
    <property type="molecule type" value="Genomic_DNA"/>
</dbReference>
<keyword evidence="3" id="KW-1185">Reference proteome</keyword>
<dbReference type="OrthoDB" id="5493328at2"/>
<sequence>MAANTPPEIILELSGGQLTIRTAEAIYRVVVAASPQPLQEQTALPAASAAPPTKALAEAPAPADDDWGVFDLDGPAEPAQPIDGSKVQPTFDPRLEQGPGAAYYRDLSHDMYREIGALARRLSMSIRDVRHVNIDNVDLTSTGRQLEMAKDELQDVVKMTEQATMRIMDLGEDIQQAVGQTKSIMERLAPVAADCVTPGDDDQQRQARQRLAEALQGLSAFVGSLAENPLDQLARQANELIEQAQAAPPAQQPAAPPPAPNGPYYQFPLDLVFQTVYELCTNEAVKKHIKGMWDAAAEFSQEQIEAEMNKLAPAQPDGDNFLNLDLKAVLRVLFQATANERFQGVLKKMAQTSDQIFLEQTLPLEAMPGQAPAPAAAPETPPAPAAGPTPQVLAGLENLAQALQTAAAGLNPPPLPDDLEQLLEQALDEQPDSCNIVDPDLLRQLHAAEEHISVSVNSIIESLSFQDLSGQIIYRIVRLLSDFQVQLLAMVVSFGSKLKAREANERITVDQSEKLAQEEVDRVLSTIKTPVAEKGDDQDPGDGSKLDQDAINDMLASMGF</sequence>
<feature type="region of interest" description="Disordered" evidence="1">
    <location>
        <begin position="368"/>
        <end position="390"/>
    </location>
</feature>
<protein>
    <submittedName>
        <fullName evidence="2">Chemotaxis phosphatase, CheZ</fullName>
    </submittedName>
</protein>
<proteinExistence type="predicted"/>
<dbReference type="GO" id="GO:0050920">
    <property type="term" value="P:regulation of chemotaxis"/>
    <property type="evidence" value="ECO:0007669"/>
    <property type="project" value="InterPro"/>
</dbReference>
<feature type="compositionally biased region" description="Low complexity" evidence="1">
    <location>
        <begin position="368"/>
        <end position="378"/>
    </location>
</feature>
<dbReference type="STRING" id="644282.Deba_0081"/>
<dbReference type="Gene3D" id="1.10.287.500">
    <property type="entry name" value="Helix hairpin bin"/>
    <property type="match status" value="2"/>
</dbReference>
<dbReference type="KEGG" id="dbr:Deba_0081"/>
<evidence type="ECO:0000313" key="2">
    <source>
        <dbReference type="EMBL" id="ADK83460.1"/>
    </source>
</evidence>
<name>E1QDE1_DESB2</name>
<dbReference type="HOGENOM" id="CLU_486386_0_0_7"/>
<feature type="compositionally biased region" description="Basic and acidic residues" evidence="1">
    <location>
        <begin position="531"/>
        <end position="548"/>
    </location>
</feature>
<dbReference type="GO" id="GO:0003824">
    <property type="term" value="F:catalytic activity"/>
    <property type="evidence" value="ECO:0007669"/>
    <property type="project" value="InterPro"/>
</dbReference>
<dbReference type="AlphaFoldDB" id="E1QDE1"/>
<accession>E1QDE1</accession>
<reference evidence="2 3" key="1">
    <citation type="journal article" date="2010" name="Stand. Genomic Sci.">
        <title>Complete genome sequence of Desulfarculus baarsii type strain (2st14).</title>
        <authorList>
            <person name="Sun H."/>
            <person name="Spring S."/>
            <person name="Lapidus A."/>
            <person name="Davenport K."/>
            <person name="Del Rio T.G."/>
            <person name="Tice H."/>
            <person name="Nolan M."/>
            <person name="Copeland A."/>
            <person name="Cheng J.F."/>
            <person name="Lucas S."/>
            <person name="Tapia R."/>
            <person name="Goodwin L."/>
            <person name="Pitluck S."/>
            <person name="Ivanova N."/>
            <person name="Pagani I."/>
            <person name="Mavromatis K."/>
            <person name="Ovchinnikova G."/>
            <person name="Pati A."/>
            <person name="Chen A."/>
            <person name="Palaniappan K."/>
            <person name="Hauser L."/>
            <person name="Chang Y.J."/>
            <person name="Jeffries C.D."/>
            <person name="Detter J.C."/>
            <person name="Han C."/>
            <person name="Rohde M."/>
            <person name="Brambilla E."/>
            <person name="Goker M."/>
            <person name="Woyke T."/>
            <person name="Bristow J."/>
            <person name="Eisen J.A."/>
            <person name="Markowitz V."/>
            <person name="Hugenholtz P."/>
            <person name="Kyrpides N.C."/>
            <person name="Klenk H.P."/>
            <person name="Land M."/>
        </authorList>
    </citation>
    <scope>NUCLEOTIDE SEQUENCE [LARGE SCALE GENOMIC DNA]</scope>
    <source>
        <strain evidence="3">ATCC 33931 / DSM 2075 / LMG 7858 / VKM B-1802 / 2st14</strain>
    </source>
</reference>
<organism evidence="2 3">
    <name type="scientific">Desulfarculus baarsii (strain ATCC 33931 / DSM 2075 / LMG 7858 / VKM B-1802 / 2st14)</name>
    <dbReference type="NCBI Taxonomy" id="644282"/>
    <lineage>
        <taxon>Bacteria</taxon>
        <taxon>Pseudomonadati</taxon>
        <taxon>Thermodesulfobacteriota</taxon>
        <taxon>Desulfarculia</taxon>
        <taxon>Desulfarculales</taxon>
        <taxon>Desulfarculaceae</taxon>
        <taxon>Desulfarculus</taxon>
    </lineage>
</organism>
<evidence type="ECO:0000256" key="1">
    <source>
        <dbReference type="SAM" id="MobiDB-lite"/>
    </source>
</evidence>
<gene>
    <name evidence="2" type="ordered locus">Deba_0081</name>
</gene>
<dbReference type="Proteomes" id="UP000009047">
    <property type="component" value="Chromosome"/>
</dbReference>
<dbReference type="eggNOG" id="COG3143">
    <property type="taxonomic scope" value="Bacteria"/>
</dbReference>